<sequence length="128" mass="14614">MERPNMQHLVVLRSSKKAVPNEAYIVQEKPFSGFNVLGEHTGSGHDRNLVVSFRGKPPCSEGPGHNRLPAVQFDGKTKHLWLRFFVNAAIIGMALCIRERLLTTLHRRMTWQEQCHVGKKVRALLAYR</sequence>
<dbReference type="EMBL" id="JANQDX010000011">
    <property type="protein sequence ID" value="KAL0916875.1"/>
    <property type="molecule type" value="Genomic_DNA"/>
</dbReference>
<dbReference type="Proteomes" id="UP001552299">
    <property type="component" value="Unassembled WGS sequence"/>
</dbReference>
<name>A0ABD0UW61_DENTH</name>
<reference evidence="2 3" key="1">
    <citation type="journal article" date="2024" name="Plant Biotechnol. J.">
        <title>Dendrobium thyrsiflorum genome and its molecular insights into genes involved in important horticultural traits.</title>
        <authorList>
            <person name="Chen B."/>
            <person name="Wang J.Y."/>
            <person name="Zheng P.J."/>
            <person name="Li K.L."/>
            <person name="Liang Y.M."/>
            <person name="Chen X.F."/>
            <person name="Zhang C."/>
            <person name="Zhao X."/>
            <person name="He X."/>
            <person name="Zhang G.Q."/>
            <person name="Liu Z.J."/>
            <person name="Xu Q."/>
        </authorList>
    </citation>
    <scope>NUCLEOTIDE SEQUENCE [LARGE SCALE GENOMIC DNA]</scope>
    <source>
        <strain evidence="2">GZMU011</strain>
    </source>
</reference>
<evidence type="ECO:0000256" key="1">
    <source>
        <dbReference type="SAM" id="Phobius"/>
    </source>
</evidence>
<protein>
    <submittedName>
        <fullName evidence="2">Uncharacterized protein</fullName>
    </submittedName>
</protein>
<feature type="transmembrane region" description="Helical" evidence="1">
    <location>
        <begin position="80"/>
        <end position="97"/>
    </location>
</feature>
<keyword evidence="1" id="KW-1133">Transmembrane helix</keyword>
<organism evidence="2 3">
    <name type="scientific">Dendrobium thyrsiflorum</name>
    <name type="common">Pinecone-like raceme dendrobium</name>
    <name type="synonym">Orchid</name>
    <dbReference type="NCBI Taxonomy" id="117978"/>
    <lineage>
        <taxon>Eukaryota</taxon>
        <taxon>Viridiplantae</taxon>
        <taxon>Streptophyta</taxon>
        <taxon>Embryophyta</taxon>
        <taxon>Tracheophyta</taxon>
        <taxon>Spermatophyta</taxon>
        <taxon>Magnoliopsida</taxon>
        <taxon>Liliopsida</taxon>
        <taxon>Asparagales</taxon>
        <taxon>Orchidaceae</taxon>
        <taxon>Epidendroideae</taxon>
        <taxon>Malaxideae</taxon>
        <taxon>Dendrobiinae</taxon>
        <taxon>Dendrobium</taxon>
    </lineage>
</organism>
<evidence type="ECO:0000313" key="2">
    <source>
        <dbReference type="EMBL" id="KAL0916875.1"/>
    </source>
</evidence>
<gene>
    <name evidence="2" type="ORF">M5K25_014424</name>
</gene>
<keyword evidence="3" id="KW-1185">Reference proteome</keyword>
<comment type="caution">
    <text evidence="2">The sequence shown here is derived from an EMBL/GenBank/DDBJ whole genome shotgun (WGS) entry which is preliminary data.</text>
</comment>
<keyword evidence="1" id="KW-0812">Transmembrane</keyword>
<keyword evidence="1" id="KW-0472">Membrane</keyword>
<dbReference type="AlphaFoldDB" id="A0ABD0UW61"/>
<proteinExistence type="predicted"/>
<accession>A0ABD0UW61</accession>
<evidence type="ECO:0000313" key="3">
    <source>
        <dbReference type="Proteomes" id="UP001552299"/>
    </source>
</evidence>